<dbReference type="EMBL" id="MLCA01000002">
    <property type="protein sequence ID" value="MEE7490560.1"/>
    <property type="molecule type" value="Genomic_DNA"/>
</dbReference>
<evidence type="ECO:0000313" key="1">
    <source>
        <dbReference type="EMBL" id="MEE7490560.1"/>
    </source>
</evidence>
<dbReference type="Proteomes" id="UP001355206">
    <property type="component" value="Unassembled WGS sequence"/>
</dbReference>
<accession>A0ABU7TLF7</accession>
<sequence length="126" mass="13859">MQEVLADQASALARAVAETDPALMEAARTAARVRAVDEAIRAAEEDLARPRTLTRWGYGVEPTAPDERAHVAMLRAAQCAGGAARIHPYLEDAHRADETRARHDELVAAETEWKARAERERHPSRG</sequence>
<organism evidence="1 2">
    <name type="scientific">Methylobacterium oryzae</name>
    <dbReference type="NCBI Taxonomy" id="334852"/>
    <lineage>
        <taxon>Bacteria</taxon>
        <taxon>Pseudomonadati</taxon>
        <taxon>Pseudomonadota</taxon>
        <taxon>Alphaproteobacteria</taxon>
        <taxon>Hyphomicrobiales</taxon>
        <taxon>Methylobacteriaceae</taxon>
        <taxon>Methylobacterium</taxon>
    </lineage>
</organism>
<name>A0ABU7TLF7_9HYPH</name>
<protein>
    <submittedName>
        <fullName evidence="1">Uncharacterized protein</fullName>
    </submittedName>
</protein>
<comment type="caution">
    <text evidence="1">The sequence shown here is derived from an EMBL/GenBank/DDBJ whole genome shotgun (WGS) entry which is preliminary data.</text>
</comment>
<reference evidence="1 2" key="1">
    <citation type="journal article" date="2012" name="Genet. Mol. Biol.">
        <title>Analysis of 16S rRNA and mxaF genes revealing insights into Methylobacterium niche-specific plant association.</title>
        <authorList>
            <person name="Dourado M.N."/>
            <person name="Andreote F.D."/>
            <person name="Dini-Andreote F."/>
            <person name="Conti R."/>
            <person name="Araujo J.M."/>
            <person name="Araujo W.L."/>
        </authorList>
    </citation>
    <scope>NUCLEOTIDE SEQUENCE [LARGE SCALE GENOMIC DNA]</scope>
    <source>
        <strain evidence="1 2">TC3-10</strain>
    </source>
</reference>
<dbReference type="RefSeq" id="WP_091784746.1">
    <property type="nucleotide sequence ID" value="NZ_MLCA01000002.1"/>
</dbReference>
<keyword evidence="2" id="KW-1185">Reference proteome</keyword>
<gene>
    <name evidence="1" type="ORF">MOTC310_08745</name>
</gene>
<evidence type="ECO:0000313" key="2">
    <source>
        <dbReference type="Proteomes" id="UP001355206"/>
    </source>
</evidence>
<proteinExistence type="predicted"/>